<comment type="caution">
    <text evidence="2">The sequence shown here is derived from an EMBL/GenBank/DDBJ whole genome shotgun (WGS) entry which is preliminary data.</text>
</comment>
<proteinExistence type="predicted"/>
<evidence type="ECO:0000313" key="2">
    <source>
        <dbReference type="EMBL" id="KAH6604375.1"/>
    </source>
</evidence>
<keyword evidence="3" id="KW-1185">Reference proteome</keyword>
<accession>A0A9P8QG85</accession>
<dbReference type="EMBL" id="JAIWOZ010000006">
    <property type="protein sequence ID" value="KAH6604375.1"/>
    <property type="molecule type" value="Genomic_DNA"/>
</dbReference>
<feature type="region of interest" description="Disordered" evidence="1">
    <location>
        <begin position="62"/>
        <end position="111"/>
    </location>
</feature>
<evidence type="ECO:0000313" key="3">
    <source>
        <dbReference type="Proteomes" id="UP000827724"/>
    </source>
</evidence>
<sequence length="131" mass="13702">MTLAILQPMHTVRSFLLLVASRRLPLSRGPVRLPRPFLGRAGAIPGLPAPLLSAAPEAFGTGLGSRGACPRGERPMGDPVLRRRSSARDPGLPGGAGKGSDGRRGLGVPQRWPLPLNEGCVLMLQAVSDEA</sequence>
<reference evidence="2" key="1">
    <citation type="submission" date="2021-08" db="EMBL/GenBank/DDBJ databases">
        <title>Chromosome-Level Trichoderma cornu-damae using Hi-C Data.</title>
        <authorList>
            <person name="Kim C.S."/>
        </authorList>
    </citation>
    <scope>NUCLEOTIDE SEQUENCE</scope>
    <source>
        <strain evidence="2">KA19-0412C</strain>
    </source>
</reference>
<name>A0A9P8QG85_9HYPO</name>
<protein>
    <submittedName>
        <fullName evidence="2">Uncharacterized protein</fullName>
    </submittedName>
</protein>
<dbReference type="AlphaFoldDB" id="A0A9P8QG85"/>
<dbReference type="Proteomes" id="UP000827724">
    <property type="component" value="Unassembled WGS sequence"/>
</dbReference>
<organism evidence="2 3">
    <name type="scientific">Trichoderma cornu-damae</name>
    <dbReference type="NCBI Taxonomy" id="654480"/>
    <lineage>
        <taxon>Eukaryota</taxon>
        <taxon>Fungi</taxon>
        <taxon>Dikarya</taxon>
        <taxon>Ascomycota</taxon>
        <taxon>Pezizomycotina</taxon>
        <taxon>Sordariomycetes</taxon>
        <taxon>Hypocreomycetidae</taxon>
        <taxon>Hypocreales</taxon>
        <taxon>Hypocreaceae</taxon>
        <taxon>Trichoderma</taxon>
    </lineage>
</organism>
<evidence type="ECO:0000256" key="1">
    <source>
        <dbReference type="SAM" id="MobiDB-lite"/>
    </source>
</evidence>
<gene>
    <name evidence="2" type="ORF">Trco_007821</name>
</gene>